<keyword evidence="2" id="KW-0808">Transferase</keyword>
<dbReference type="InterPro" id="IPR005636">
    <property type="entry name" value="DTW"/>
</dbReference>
<feature type="domain" description="DTW" evidence="7">
    <location>
        <begin position="2"/>
        <end position="231"/>
    </location>
</feature>
<accession>A0ABX2TJX6</accession>
<dbReference type="PANTHER" id="PTHR21392:SF0">
    <property type="entry name" value="TRNA-URIDINE AMINOCARBOXYPROPYLTRANSFERASE 2"/>
    <property type="match status" value="1"/>
</dbReference>
<evidence type="ECO:0000313" key="9">
    <source>
        <dbReference type="Proteomes" id="UP000584642"/>
    </source>
</evidence>
<name>A0ABX2TJX6_9PROT</name>
<comment type="similarity">
    <text evidence="5">Belongs to the TDD superfamily. DTWD2 family.</text>
</comment>
<dbReference type="Proteomes" id="UP000584642">
    <property type="component" value="Unassembled WGS sequence"/>
</dbReference>
<evidence type="ECO:0000256" key="2">
    <source>
        <dbReference type="ARBA" id="ARBA00022679"/>
    </source>
</evidence>
<evidence type="ECO:0000256" key="6">
    <source>
        <dbReference type="SAM" id="MobiDB-lite"/>
    </source>
</evidence>
<dbReference type="PANTHER" id="PTHR21392">
    <property type="entry name" value="TRNA-URIDINE AMINOCARBOXYPROPYLTRANSFERASE 2"/>
    <property type="match status" value="1"/>
</dbReference>
<dbReference type="EC" id="2.5.1.25" evidence="1"/>
<evidence type="ECO:0000313" key="8">
    <source>
        <dbReference type="EMBL" id="NYZ23453.1"/>
    </source>
</evidence>
<keyword evidence="4" id="KW-0819">tRNA processing</keyword>
<sequence>MTAQICATCLKPEHLCVCDAIEPVDNRVFVLILQHPQEKRELLGTAQIAHLQLRNSAVRIGLSWPGLKRILGREVDPRRWGVLYLGTAKQGADQDAKQGAKPGTKPGARPEPGGAAPKPPLAVVDRNGKPVSGADAVLAGLEGIIVLDGTWSQAKTLWWRNPWLIKCRRLILHPPMRSLYGQARREPRRESVSSLESAAFVLATLAKDPALYDRLLRPFATLLTRIKAPRPGPAASAEPPEAAASADTDGAEA</sequence>
<feature type="region of interest" description="Disordered" evidence="6">
    <location>
        <begin position="91"/>
        <end position="126"/>
    </location>
</feature>
<keyword evidence="9" id="KW-1185">Reference proteome</keyword>
<evidence type="ECO:0000256" key="4">
    <source>
        <dbReference type="ARBA" id="ARBA00022694"/>
    </source>
</evidence>
<dbReference type="Pfam" id="PF03942">
    <property type="entry name" value="DTW"/>
    <property type="match status" value="1"/>
</dbReference>
<evidence type="ECO:0000256" key="1">
    <source>
        <dbReference type="ARBA" id="ARBA00012386"/>
    </source>
</evidence>
<feature type="compositionally biased region" description="Low complexity" evidence="6">
    <location>
        <begin position="233"/>
        <end position="253"/>
    </location>
</feature>
<dbReference type="EMBL" id="JABFDB010000027">
    <property type="protein sequence ID" value="NYZ23453.1"/>
    <property type="molecule type" value="Genomic_DNA"/>
</dbReference>
<proteinExistence type="inferred from homology"/>
<comment type="caution">
    <text evidence="8">The sequence shown here is derived from an EMBL/GenBank/DDBJ whole genome shotgun (WGS) entry which is preliminary data.</text>
</comment>
<gene>
    <name evidence="8" type="ORF">HND93_27455</name>
</gene>
<evidence type="ECO:0000256" key="3">
    <source>
        <dbReference type="ARBA" id="ARBA00022691"/>
    </source>
</evidence>
<keyword evidence="3" id="KW-0949">S-adenosyl-L-methionine</keyword>
<dbReference type="SMART" id="SM01144">
    <property type="entry name" value="DTW"/>
    <property type="match status" value="1"/>
</dbReference>
<reference evidence="8 9" key="1">
    <citation type="submission" date="2020-05" db="EMBL/GenBank/DDBJ databases">
        <title>Azospirillum oleiclasticum sp. nov, a nitrogen-fixing and heavy crude oil-emulsifying bacterium isolated from the crude oil of Yumen Oilfield.</title>
        <authorList>
            <person name="Wu D."/>
            <person name="Cai M."/>
            <person name="Zhang X."/>
        </authorList>
    </citation>
    <scope>NUCLEOTIDE SEQUENCE [LARGE SCALE GENOMIC DNA]</scope>
    <source>
        <strain evidence="8 9">ROY-1-1-2</strain>
    </source>
</reference>
<evidence type="ECO:0000256" key="5">
    <source>
        <dbReference type="ARBA" id="ARBA00034489"/>
    </source>
</evidence>
<dbReference type="RefSeq" id="WP_180285228.1">
    <property type="nucleotide sequence ID" value="NZ_JABFDB010000027.1"/>
</dbReference>
<feature type="region of interest" description="Disordered" evidence="6">
    <location>
        <begin position="229"/>
        <end position="253"/>
    </location>
</feature>
<feature type="compositionally biased region" description="Low complexity" evidence="6">
    <location>
        <begin position="106"/>
        <end position="116"/>
    </location>
</feature>
<dbReference type="InterPro" id="IPR039262">
    <property type="entry name" value="DTWD2/TAPT"/>
</dbReference>
<protein>
    <recommendedName>
        <fullName evidence="1">tRNA-uridine aminocarboxypropyltransferase</fullName>
        <ecNumber evidence="1">2.5.1.25</ecNumber>
    </recommendedName>
</protein>
<organism evidence="8 9">
    <name type="scientific">Azospirillum oleiclasticum</name>
    <dbReference type="NCBI Taxonomy" id="2735135"/>
    <lineage>
        <taxon>Bacteria</taxon>
        <taxon>Pseudomonadati</taxon>
        <taxon>Pseudomonadota</taxon>
        <taxon>Alphaproteobacteria</taxon>
        <taxon>Rhodospirillales</taxon>
        <taxon>Azospirillaceae</taxon>
        <taxon>Azospirillum</taxon>
    </lineage>
</organism>
<evidence type="ECO:0000259" key="7">
    <source>
        <dbReference type="SMART" id="SM01144"/>
    </source>
</evidence>